<evidence type="ECO:0000313" key="1">
    <source>
        <dbReference type="EMBL" id="VXD17232.1"/>
    </source>
</evidence>
<accession>A0A7Z9BRE3</accession>
<organism evidence="1 2">
    <name type="scientific">Planktothrix serta PCC 8927</name>
    <dbReference type="NCBI Taxonomy" id="671068"/>
    <lineage>
        <taxon>Bacteria</taxon>
        <taxon>Bacillati</taxon>
        <taxon>Cyanobacteriota</taxon>
        <taxon>Cyanophyceae</taxon>
        <taxon>Oscillatoriophycideae</taxon>
        <taxon>Oscillatoriales</taxon>
        <taxon>Microcoleaceae</taxon>
        <taxon>Planktothrix</taxon>
    </lineage>
</organism>
<keyword evidence="2" id="KW-1185">Reference proteome</keyword>
<comment type="caution">
    <text evidence="1">The sequence shown here is derived from an EMBL/GenBank/DDBJ whole genome shotgun (WGS) entry which is preliminary data.</text>
</comment>
<dbReference type="OrthoDB" id="428699at2"/>
<dbReference type="EMBL" id="CZCU02000134">
    <property type="protein sequence ID" value="VXD17232.1"/>
    <property type="molecule type" value="Genomic_DNA"/>
</dbReference>
<dbReference type="AlphaFoldDB" id="A0A7Z9BRE3"/>
<proteinExistence type="predicted"/>
<evidence type="ECO:0000313" key="2">
    <source>
        <dbReference type="Proteomes" id="UP000184550"/>
    </source>
</evidence>
<reference evidence="1" key="1">
    <citation type="submission" date="2019-10" db="EMBL/GenBank/DDBJ databases">
        <authorList>
            <consortium name="Genoscope - CEA"/>
            <person name="William W."/>
        </authorList>
    </citation>
    <scope>NUCLEOTIDE SEQUENCE [LARGE SCALE GENOMIC DNA]</scope>
    <source>
        <strain evidence="1">BBR_PRJEB10992</strain>
    </source>
</reference>
<protein>
    <submittedName>
        <fullName evidence="1">Uncharacterized protein</fullName>
    </submittedName>
</protein>
<dbReference type="Proteomes" id="UP000184550">
    <property type="component" value="Unassembled WGS sequence"/>
</dbReference>
<dbReference type="RefSeq" id="WP_083620980.1">
    <property type="nucleotide sequence ID" value="NZ_LR734868.1"/>
</dbReference>
<sequence length="124" mass="14522">MTANLIQDLSSSIAKLTYPVLIQKQNEEYIATVLGLDFKVKGSSRKEALEQLLEQVNIMLKQGEIVQLEISLAEPEHPWMKFAGMFKDDPYFDEMLKDIEAYRRERDAETEEYYRQLDLEETVK</sequence>
<name>A0A7Z9BRE3_9CYAN</name>
<gene>
    <name evidence="1" type="ORF">PL8927_590005</name>
</gene>